<dbReference type="Proteomes" id="UP000322940">
    <property type="component" value="Unassembled WGS sequence"/>
</dbReference>
<dbReference type="OrthoDB" id="9790745at2"/>
<dbReference type="EMBL" id="VVXH01000002">
    <property type="protein sequence ID" value="KAA2380399.1"/>
    <property type="molecule type" value="Genomic_DNA"/>
</dbReference>
<evidence type="ECO:0000313" key="2">
    <source>
        <dbReference type="EMBL" id="OUN03447.1"/>
    </source>
</evidence>
<dbReference type="Pfam" id="PF22752">
    <property type="entry name" value="DUF488-N3i"/>
    <property type="match status" value="1"/>
</dbReference>
<proteinExistence type="predicted"/>
<evidence type="ECO:0000313" key="4">
    <source>
        <dbReference type="Proteomes" id="UP000322940"/>
    </source>
</evidence>
<reference evidence="2" key="2">
    <citation type="journal article" date="2018" name="BMC Genomics">
        <title>Whole genome sequencing and function prediction of 133 gut anaerobes isolated from chicken caecum in pure cultures.</title>
        <authorList>
            <person name="Medvecky M."/>
            <person name="Cejkova D."/>
            <person name="Polansky O."/>
            <person name="Karasova D."/>
            <person name="Kubasova T."/>
            <person name="Cizek A."/>
            <person name="Rychlik I."/>
        </authorList>
    </citation>
    <scope>NUCLEOTIDE SEQUENCE</scope>
    <source>
        <strain evidence="2">An90</strain>
    </source>
</reference>
<protein>
    <submittedName>
        <fullName evidence="1">DUF488 family protein</fullName>
    </submittedName>
    <submittedName>
        <fullName evidence="2">MarR family transcriptional regulator</fullName>
    </submittedName>
</protein>
<comment type="caution">
    <text evidence="2">The sequence shown here is derived from an EMBL/GenBank/DDBJ whole genome shotgun (WGS) entry which is preliminary data.</text>
</comment>
<dbReference type="PANTHER" id="PTHR36849">
    <property type="entry name" value="CYTOPLASMIC PROTEIN-RELATED"/>
    <property type="match status" value="1"/>
</dbReference>
<name>A0A1Y3QYJ2_9BACT</name>
<dbReference type="RefSeq" id="WP_018696393.1">
    <property type="nucleotide sequence ID" value="NZ_AP025562.1"/>
</dbReference>
<reference evidence="1 4" key="3">
    <citation type="journal article" date="2019" name="Nat. Med.">
        <title>A library of human gut bacterial isolates paired with longitudinal multiomics data enables mechanistic microbiome research.</title>
        <authorList>
            <person name="Poyet M."/>
            <person name="Groussin M."/>
            <person name="Gibbons S.M."/>
            <person name="Avila-Pacheco J."/>
            <person name="Jiang X."/>
            <person name="Kearney S.M."/>
            <person name="Perrotta A.R."/>
            <person name="Berdy B."/>
            <person name="Zhao S."/>
            <person name="Lieberman T.D."/>
            <person name="Swanson P.K."/>
            <person name="Smith M."/>
            <person name="Roesemann S."/>
            <person name="Alexander J.E."/>
            <person name="Rich S.A."/>
            <person name="Livny J."/>
            <person name="Vlamakis H."/>
            <person name="Clish C."/>
            <person name="Bullock K."/>
            <person name="Deik A."/>
            <person name="Scott J."/>
            <person name="Pierce K.A."/>
            <person name="Xavier R.J."/>
            <person name="Alm E.J."/>
        </authorList>
    </citation>
    <scope>NUCLEOTIDE SEQUENCE [LARGE SCALE GENOMIC DNA]</scope>
    <source>
        <strain evidence="1 4">BIOML-A266</strain>
    </source>
</reference>
<dbReference type="Proteomes" id="UP000195772">
    <property type="component" value="Unassembled WGS sequence"/>
</dbReference>
<dbReference type="InterPro" id="IPR052552">
    <property type="entry name" value="YeaO-like"/>
</dbReference>
<reference evidence="3" key="1">
    <citation type="submission" date="2017-04" db="EMBL/GenBank/DDBJ databases">
        <title>Function of individual gut microbiota members based on whole genome sequencing of pure cultures obtained from chicken caecum.</title>
        <authorList>
            <person name="Medvecky M."/>
            <person name="Cejkova D."/>
            <person name="Polansky O."/>
            <person name="Karasova D."/>
            <person name="Kubasova T."/>
            <person name="Cizek A."/>
            <person name="Rychlik I."/>
        </authorList>
    </citation>
    <scope>NUCLEOTIDE SEQUENCE [LARGE SCALE GENOMIC DNA]</scope>
    <source>
        <strain evidence="3">An90</strain>
    </source>
</reference>
<accession>A0A1Y3QYJ2</accession>
<evidence type="ECO:0000313" key="1">
    <source>
        <dbReference type="EMBL" id="KAA2380399.1"/>
    </source>
</evidence>
<dbReference type="eggNOG" id="COG3189">
    <property type="taxonomic scope" value="Bacteria"/>
</dbReference>
<organism evidence="2 3">
    <name type="scientific">Alistipes onderdonkii</name>
    <dbReference type="NCBI Taxonomy" id="328813"/>
    <lineage>
        <taxon>Bacteria</taxon>
        <taxon>Pseudomonadati</taxon>
        <taxon>Bacteroidota</taxon>
        <taxon>Bacteroidia</taxon>
        <taxon>Bacteroidales</taxon>
        <taxon>Rikenellaceae</taxon>
        <taxon>Alistipes</taxon>
    </lineage>
</organism>
<dbReference type="PANTHER" id="PTHR36849:SF1">
    <property type="entry name" value="CYTOPLASMIC PROTEIN"/>
    <property type="match status" value="1"/>
</dbReference>
<sequence>MTRIRIKRVYEPEAPEDGYRVLVDKLWPRGIRKEALRYDLWAKEIAPTPGLRTWFHAAPGERWEEFRRRYTAELRSSPAVRDFVRRIAGKGTVTLLYASKSAAGNHALILQEYLAHATAAEEVTNARYS</sequence>
<dbReference type="AlphaFoldDB" id="A0A1Y3QYJ2"/>
<gene>
    <name evidence="2" type="ORF">B5G41_07100</name>
    <name evidence="1" type="ORF">F2Y10_02845</name>
</gene>
<dbReference type="EMBL" id="NFHB01000004">
    <property type="protein sequence ID" value="OUN03447.1"/>
    <property type="molecule type" value="Genomic_DNA"/>
</dbReference>
<evidence type="ECO:0000313" key="3">
    <source>
        <dbReference type="Proteomes" id="UP000195772"/>
    </source>
</evidence>